<proteinExistence type="predicted"/>
<reference evidence="3 4" key="1">
    <citation type="journal article" date="2011" name="BMC Genomics">
        <title>Comparative genome analysis and genome-guided physiological analysis of Roseobacter litoralis.</title>
        <authorList>
            <person name="Kalhoefer D."/>
            <person name="Thole S."/>
            <person name="Voget S."/>
            <person name="Lehmann R."/>
            <person name="Liesegang H."/>
            <person name="Wollher A."/>
            <person name="Daniel R."/>
            <person name="Simon M."/>
            <person name="Brinkhoff T."/>
        </authorList>
    </citation>
    <scope>NUCLEOTIDE SEQUENCE [LARGE SCALE GENOMIC DNA]</scope>
    <source>
        <strain evidence="4">ATCC 49566 / DSM 6996 / JCM 21268 / NBRC 15278 / OCh 149</strain>
    </source>
</reference>
<dbReference type="PANTHER" id="PTHR34406:SF1">
    <property type="entry name" value="PROTEIN YCEI"/>
    <property type="match status" value="1"/>
</dbReference>
<feature type="chain" id="PRO_5003366901" evidence="1">
    <location>
        <begin position="20"/>
        <end position="198"/>
    </location>
</feature>
<dbReference type="InterPro" id="IPR007372">
    <property type="entry name" value="Lipid/polyisoprenoid-bd_YceI"/>
</dbReference>
<dbReference type="eggNOG" id="COG2353">
    <property type="taxonomic scope" value="Bacteria"/>
</dbReference>
<dbReference type="InterPro" id="IPR036761">
    <property type="entry name" value="TTHA0802/YceI-like_sf"/>
</dbReference>
<evidence type="ECO:0000259" key="2">
    <source>
        <dbReference type="SMART" id="SM00867"/>
    </source>
</evidence>
<dbReference type="HOGENOM" id="CLU_071003_1_1_5"/>
<dbReference type="Proteomes" id="UP000001353">
    <property type="component" value="Chromosome"/>
</dbReference>
<dbReference type="STRING" id="391595.RLO149_c020420"/>
<dbReference type="SMART" id="SM00867">
    <property type="entry name" value="YceI"/>
    <property type="match status" value="1"/>
</dbReference>
<dbReference type="Pfam" id="PF04264">
    <property type="entry name" value="YceI"/>
    <property type="match status" value="1"/>
</dbReference>
<evidence type="ECO:0000313" key="3">
    <source>
        <dbReference type="EMBL" id="AEI94023.1"/>
    </source>
</evidence>
<accession>F7ZL12</accession>
<feature type="domain" description="Lipid/polyisoprenoid-binding YceI-like" evidence="2">
    <location>
        <begin position="28"/>
        <end position="195"/>
    </location>
</feature>
<dbReference type="SUPFAM" id="SSF101874">
    <property type="entry name" value="YceI-like"/>
    <property type="match status" value="1"/>
</dbReference>
<dbReference type="PANTHER" id="PTHR34406">
    <property type="entry name" value="PROTEIN YCEI"/>
    <property type="match status" value="1"/>
</dbReference>
<sequence>MTSPITRRLLIASALSAFATVGHTSSQSYELVAQGSRVAFIFTANGASQSGTVPVQQADILVDRRALSNSTARVTADIREIRSGLVFITQAIKSRELLDAATHPLVTFESTRIRLGAKGRISEGAQIDGQLTLRGVTRPITLDAVLSRPAGTPPDDLSVLFIQLDGQLSRSAYGASGYPDLADDIVRLDIRAEIRARA</sequence>
<dbReference type="OrthoDB" id="9811006at2"/>
<dbReference type="Gene3D" id="2.40.128.110">
    <property type="entry name" value="Lipid/polyisoprenoid-binding, YceI-like"/>
    <property type="match status" value="1"/>
</dbReference>
<name>F7ZL12_ROSLO</name>
<gene>
    <name evidence="3" type="ordered locus">RLO149_c020420</name>
</gene>
<evidence type="ECO:0000256" key="1">
    <source>
        <dbReference type="SAM" id="SignalP"/>
    </source>
</evidence>
<keyword evidence="1" id="KW-0732">Signal</keyword>
<organism evidence="3 4">
    <name type="scientific">Roseobacter litoralis (strain ATCC 49566 / DSM 6996 / JCM 21268 / NBRC 15278 / OCh 149)</name>
    <dbReference type="NCBI Taxonomy" id="391595"/>
    <lineage>
        <taxon>Bacteria</taxon>
        <taxon>Pseudomonadati</taxon>
        <taxon>Pseudomonadota</taxon>
        <taxon>Alphaproteobacteria</taxon>
        <taxon>Rhodobacterales</taxon>
        <taxon>Roseobacteraceae</taxon>
        <taxon>Roseobacter</taxon>
    </lineage>
</organism>
<dbReference type="AlphaFoldDB" id="F7ZL12"/>
<keyword evidence="4" id="KW-1185">Reference proteome</keyword>
<feature type="signal peptide" evidence="1">
    <location>
        <begin position="1"/>
        <end position="19"/>
    </location>
</feature>
<dbReference type="KEGG" id="rli:RLO149_c020420"/>
<dbReference type="RefSeq" id="WP_013961950.1">
    <property type="nucleotide sequence ID" value="NC_015730.1"/>
</dbReference>
<dbReference type="EMBL" id="CP002623">
    <property type="protein sequence ID" value="AEI94023.1"/>
    <property type="molecule type" value="Genomic_DNA"/>
</dbReference>
<evidence type="ECO:0000313" key="4">
    <source>
        <dbReference type="Proteomes" id="UP000001353"/>
    </source>
</evidence>
<protein>
    <submittedName>
        <fullName evidence="3">YceI-like protein</fullName>
    </submittedName>
</protein>